<reference evidence="2" key="1">
    <citation type="submission" date="2012-03" db="EMBL/GenBank/DDBJ databases">
        <title>Fervidicoccus fontis complete genome analysis confirms its distinct phylogenetic position and predicts its environmental function.</title>
        <authorList>
            <person name="Lebedinsky A.V."/>
            <person name="Mardanov A.V."/>
            <person name="Gumerov V.M."/>
            <person name="Beletsky A.V."/>
            <person name="Kublanov I.V."/>
            <person name="Perevalova A.A."/>
            <person name="Bonch-Osmolovskaya E.A."/>
            <person name="Ravin N.V."/>
            <person name="Skryabin K.G."/>
        </authorList>
    </citation>
    <scope>NUCLEOTIDE SEQUENCE [LARGE SCALE GENOMIC DNA]</scope>
    <source>
        <strain evidence="2">DSM 19380 / VKM B-2539 / Kam940</strain>
    </source>
</reference>
<evidence type="ECO:0000313" key="2">
    <source>
        <dbReference type="Proteomes" id="UP000007391"/>
    </source>
</evidence>
<dbReference type="GeneID" id="12449275"/>
<dbReference type="Pfam" id="PF10015">
    <property type="entry name" value="ThermoDBP-RP_arch"/>
    <property type="match status" value="1"/>
</dbReference>
<keyword evidence="2" id="KW-1185">Reference proteome</keyword>
<dbReference type="OrthoDB" id="15362at2157"/>
<dbReference type="InParanoid" id="H9ZZP1"/>
<dbReference type="STRING" id="1163730.FFONT_0207"/>
<gene>
    <name evidence="1" type="ordered locus">FFONT_0207</name>
</gene>
<evidence type="ECO:0008006" key="3">
    <source>
        <dbReference type="Google" id="ProtNLM"/>
    </source>
</evidence>
<dbReference type="HOGENOM" id="CLU_2079540_0_0_2"/>
<dbReference type="InterPro" id="IPR017140">
    <property type="entry name" value="ThermoDBP-RPs_arc"/>
</dbReference>
<dbReference type="Proteomes" id="UP000007391">
    <property type="component" value="Chromosome"/>
</dbReference>
<name>H9ZZP1_FERFK</name>
<accession>H9ZZP1</accession>
<protein>
    <recommendedName>
        <fullName evidence="3">DUF2258 domain-containing protein</fullName>
    </recommendedName>
</protein>
<dbReference type="AlphaFoldDB" id="H9ZZP1"/>
<reference evidence="1 2" key="2">
    <citation type="journal article" date="2014" name="Extremophiles">
        <title>Analysis of the complete genome of Fervidococcus fontis confirms the distinct phylogenetic position of the order Fervidicoccales and suggests its environmental function.</title>
        <authorList>
            <person name="Lebedinsky A.V."/>
            <person name="Mardanov A.V."/>
            <person name="Kublanov I.V."/>
            <person name="Gumerov V.M."/>
            <person name="Beletsky A.V."/>
            <person name="Perevalova A.A."/>
            <person name="Bidzhieva S.Kh."/>
            <person name="Bonch-Osmolovskaya E.A."/>
            <person name="Skryabin K.G."/>
            <person name="Ravin N.V."/>
        </authorList>
    </citation>
    <scope>NUCLEOTIDE SEQUENCE [LARGE SCALE GENOMIC DNA]</scope>
    <source>
        <strain evidence="2">DSM 19380 / VKM B-2539 / Kam940</strain>
    </source>
</reference>
<dbReference type="RefSeq" id="WP_014557347.1">
    <property type="nucleotide sequence ID" value="NC_017461.1"/>
</dbReference>
<organism evidence="1 2">
    <name type="scientific">Fervidicoccus fontis (strain DSM 19380 / JCM 18336 / VKM B-2539 / Kam940)</name>
    <dbReference type="NCBI Taxonomy" id="1163730"/>
    <lineage>
        <taxon>Archaea</taxon>
        <taxon>Thermoproteota</taxon>
        <taxon>Thermoprotei</taxon>
        <taxon>Fervidicoccales</taxon>
        <taxon>Fervidicoccaceae</taxon>
        <taxon>Fervidicoccus</taxon>
    </lineage>
</organism>
<dbReference type="eggNOG" id="arCOG03772">
    <property type="taxonomic scope" value="Archaea"/>
</dbReference>
<proteinExistence type="predicted"/>
<dbReference type="KEGG" id="ffo:FFONT_0207"/>
<evidence type="ECO:0000313" key="1">
    <source>
        <dbReference type="EMBL" id="AFH42198.1"/>
    </source>
</evidence>
<dbReference type="EMBL" id="CP003423">
    <property type="protein sequence ID" value="AFH42198.1"/>
    <property type="molecule type" value="Genomic_DNA"/>
</dbReference>
<sequence>MEVSLKTGPVRMSGYALKLRRATNAALRKLYQEKKIEPKIANQMLTDLNKSLYDILINKYNIPKDAVINIELVLDISDSNLNLKDINISIYDKDDILSGNVTKELKQLLKL</sequence>